<dbReference type="AlphaFoldDB" id="A0A1Q2YB29"/>
<dbReference type="Pfam" id="PF11951">
    <property type="entry name" value="Fungal_trans_2"/>
    <property type="match status" value="1"/>
</dbReference>
<protein>
    <submittedName>
        <fullName evidence="1">Uncharacterized protein</fullName>
    </submittedName>
</protein>
<comment type="caution">
    <text evidence="1">The sequence shown here is derived from an EMBL/GenBank/DDBJ whole genome shotgun (WGS) entry which is preliminary data.</text>
</comment>
<accession>A0A1Q2YB29</accession>
<proteinExistence type="predicted"/>
<dbReference type="Proteomes" id="UP000186136">
    <property type="component" value="Unassembled WGS sequence"/>
</dbReference>
<keyword evidence="2" id="KW-1185">Reference proteome</keyword>
<dbReference type="OrthoDB" id="25818at2759"/>
<organism evidence="1 2">
    <name type="scientific">Pichia membranifaciens</name>
    <dbReference type="NCBI Taxonomy" id="4926"/>
    <lineage>
        <taxon>Eukaryota</taxon>
        <taxon>Fungi</taxon>
        <taxon>Dikarya</taxon>
        <taxon>Ascomycota</taxon>
        <taxon>Saccharomycotina</taxon>
        <taxon>Pichiomycetes</taxon>
        <taxon>Pichiales</taxon>
        <taxon>Pichiaceae</taxon>
        <taxon>Pichia</taxon>
    </lineage>
</organism>
<evidence type="ECO:0000313" key="1">
    <source>
        <dbReference type="EMBL" id="GAV26633.1"/>
    </source>
</evidence>
<reference evidence="1 2" key="1">
    <citation type="submission" date="2016-08" db="EMBL/GenBank/DDBJ databases">
        <title>Whole genome shotgun sequence of Pichia membranifaciens KS47-1.</title>
        <authorList>
            <person name="Konishi M."/>
            <person name="Ishida M."/>
            <person name="Arakawa T."/>
            <person name="Kato Y."/>
            <person name="Horiuchi J."/>
        </authorList>
    </citation>
    <scope>NUCLEOTIDE SEQUENCE [LARGE SCALE GENOMIC DNA]</scope>
    <source>
        <strain evidence="1 2">KS47-1</strain>
    </source>
</reference>
<gene>
    <name evidence="1" type="ORF">PMKS-000087</name>
</gene>
<dbReference type="InterPro" id="IPR021858">
    <property type="entry name" value="Fun_TF"/>
</dbReference>
<sequence>MKNYDCADSSGTFAGFDSHNEAALISAFEMDSAVHSANTFTDLRKICELNSEDDVAEDKQKGAKNDIGNRFSGFESSLELDLEFQALTIISSSQNMKDYFNKYNQCYSLILPLAYSNKTVMFTFAGWLMSINQLPVAEKFLNRSTKLFESTESKLLSGSKDFAGDITGVIVSRTYSDIYKKYDNMKRHFHSWFQMKVGVLERKICQTAPNLNIQGLTDDQKNKLDLFHDILKKSLRVFLKVRILGCSTANLQVKLLCEEIMSGIHNLISWELNNYLLFPFLIAGTSVYEKVDKLRLQKLYCELRTYLKSGNLEKVWEMIQHVWDSYAGRDEDQNAGDLLSVIDCDVCVF</sequence>
<name>A0A1Q2YB29_9ASCO</name>
<evidence type="ECO:0000313" key="2">
    <source>
        <dbReference type="Proteomes" id="UP000186136"/>
    </source>
</evidence>
<dbReference type="EMBL" id="BDGI01000001">
    <property type="protein sequence ID" value="GAV26633.1"/>
    <property type="molecule type" value="Genomic_DNA"/>
</dbReference>